<dbReference type="RefSeq" id="WP_211783602.1">
    <property type="nucleotide sequence ID" value="NZ_CP047289.1"/>
</dbReference>
<proteinExistence type="predicted"/>
<keyword evidence="2" id="KW-1185">Reference proteome</keyword>
<accession>A0A8J8MTH3</accession>
<dbReference type="Proteomes" id="UP000679284">
    <property type="component" value="Chromosome"/>
</dbReference>
<dbReference type="EMBL" id="CP047289">
    <property type="protein sequence ID" value="QUS36380.1"/>
    <property type="molecule type" value="Genomic_DNA"/>
</dbReference>
<sequence length="77" mass="8687">MRILSAQIEHARYARDFGQVEAMVTLLVKEEGRPVPFEVHIRTAEPSDGENLRHRLLESAKSLYAARVAPPRFDTAA</sequence>
<reference evidence="1" key="1">
    <citation type="submission" date="2020-01" db="EMBL/GenBank/DDBJ databases">
        <authorList>
            <person name="Yang Y."/>
            <person name="Kwon Y.M."/>
        </authorList>
    </citation>
    <scope>NUCLEOTIDE SEQUENCE</scope>
    <source>
        <strain evidence="1">PG104</strain>
    </source>
</reference>
<protein>
    <submittedName>
        <fullName evidence="1">Uncharacterized protein</fullName>
    </submittedName>
</protein>
<evidence type="ECO:0000313" key="1">
    <source>
        <dbReference type="EMBL" id="QUS36380.1"/>
    </source>
</evidence>
<organism evidence="1 2">
    <name type="scientific">Falsirhodobacter algicola</name>
    <dbReference type="NCBI Taxonomy" id="2692330"/>
    <lineage>
        <taxon>Bacteria</taxon>
        <taxon>Pseudomonadati</taxon>
        <taxon>Pseudomonadota</taxon>
        <taxon>Alphaproteobacteria</taxon>
        <taxon>Rhodobacterales</taxon>
        <taxon>Paracoccaceae</taxon>
        <taxon>Falsirhodobacter</taxon>
    </lineage>
</organism>
<name>A0A8J8MTH3_9RHOB</name>
<evidence type="ECO:0000313" key="2">
    <source>
        <dbReference type="Proteomes" id="UP000679284"/>
    </source>
</evidence>
<dbReference type="KEGG" id="fap:GR316_08955"/>
<dbReference type="AlphaFoldDB" id="A0A8J8MTH3"/>
<gene>
    <name evidence="1" type="ORF">GR316_08955</name>
</gene>